<dbReference type="KEGG" id="bdi:100842332"/>
<dbReference type="PANTHER" id="PTHR48047">
    <property type="entry name" value="GLYCOSYLTRANSFERASE"/>
    <property type="match status" value="1"/>
</dbReference>
<evidence type="ECO:0000256" key="3">
    <source>
        <dbReference type="RuleBase" id="RU003718"/>
    </source>
</evidence>
<evidence type="ECO:0000256" key="1">
    <source>
        <dbReference type="ARBA" id="ARBA00009995"/>
    </source>
</evidence>
<evidence type="ECO:0000256" key="4">
    <source>
        <dbReference type="RuleBase" id="RU362057"/>
    </source>
</evidence>
<dbReference type="GeneID" id="100842332"/>
<dbReference type="PANTHER" id="PTHR48047:SF1">
    <property type="entry name" value="GLYCOSYLTRANSFERASE"/>
    <property type="match status" value="1"/>
</dbReference>
<proteinExistence type="inferred from homology"/>
<sequence>MGSSVLPHVALFPFLAKGHTIPYIQLAHRCRCRRLATVTFFTTRGSNAAFVRAGLSALVGPDDDDDDSAVVVVELEFPADGAHGVPRGVESAGGLTSVTSIVPFVHAVSLLQPQLDAALQAAQDTSPVSLLIADPFLHWANASAARIGVPRVSFFATSMFMHVMQEELVPRHNPFASLRPGEMDNHGNPTSWAVPEFPHIRFTFEDLIAPLGDDPAMVELGSKVLETINGSHGLIVNSSHVLEGSYIDFWNNQHLGPKAWPVGPLCCLSPKTTNGGGPRPPWMEWLDSKQASGHAILYIALGTMSAKPEPQLRALADGLERAGVGFIWPVRPEDIDLGAGFKERTKGRGLVVREWVDQPEILRHPSVQGFLTHCGWNSILEGVTAGVPMAAWPMNSDQPFHAKLVVDDLRIAVRSVRTSDGTLRGPVTGEEISELVRELMLGEAGIEAAKKAAELSALAKDAMAEGGSSWNALEEMIAALCVQRNIQENN</sequence>
<evidence type="ECO:0000256" key="2">
    <source>
        <dbReference type="ARBA" id="ARBA00022679"/>
    </source>
</evidence>
<evidence type="ECO:0000313" key="5">
    <source>
        <dbReference type="EMBL" id="KQK07569.1"/>
    </source>
</evidence>
<dbReference type="GO" id="GO:0035251">
    <property type="term" value="F:UDP-glucosyltransferase activity"/>
    <property type="evidence" value="ECO:0000318"/>
    <property type="project" value="GO_Central"/>
</dbReference>
<dbReference type="HOGENOM" id="CLU_001724_2_2_1"/>
<dbReference type="Gramene" id="KQK07569">
    <property type="protein sequence ID" value="KQK07569"/>
    <property type="gene ID" value="BRADI_2g36297v3"/>
</dbReference>
<dbReference type="InterPro" id="IPR035595">
    <property type="entry name" value="UDP_glycos_trans_CS"/>
</dbReference>
<evidence type="ECO:0000313" key="6">
    <source>
        <dbReference type="EnsemblPlants" id="KQK07569"/>
    </source>
</evidence>
<accession>I1HLZ1</accession>
<dbReference type="RefSeq" id="XP_003566573.1">
    <property type="nucleotide sequence ID" value="XM_003566525.4"/>
</dbReference>
<dbReference type="FunFam" id="3.40.50.2000:FF:000185">
    <property type="entry name" value="Glycosyltransferase"/>
    <property type="match status" value="1"/>
</dbReference>
<dbReference type="InterPro" id="IPR002213">
    <property type="entry name" value="UDP_glucos_trans"/>
</dbReference>
<dbReference type="AlphaFoldDB" id="I1HLZ1"/>
<reference evidence="5" key="2">
    <citation type="submission" date="2017-06" db="EMBL/GenBank/DDBJ databases">
        <title>WGS assembly of Brachypodium distachyon.</title>
        <authorList>
            <consortium name="The International Brachypodium Initiative"/>
            <person name="Lucas S."/>
            <person name="Harmon-Smith M."/>
            <person name="Lail K."/>
            <person name="Tice H."/>
            <person name="Grimwood J."/>
            <person name="Bruce D."/>
            <person name="Barry K."/>
            <person name="Shu S."/>
            <person name="Lindquist E."/>
            <person name="Wang M."/>
            <person name="Pitluck S."/>
            <person name="Vogel J.P."/>
            <person name="Garvin D.F."/>
            <person name="Mockler T.C."/>
            <person name="Schmutz J."/>
            <person name="Rokhsar D."/>
            <person name="Bevan M.W."/>
        </authorList>
    </citation>
    <scope>NUCLEOTIDE SEQUENCE</scope>
    <source>
        <strain evidence="5">Bd21</strain>
    </source>
</reference>
<dbReference type="eggNOG" id="KOG1192">
    <property type="taxonomic scope" value="Eukaryota"/>
</dbReference>
<keyword evidence="2 3" id="KW-0808">Transferase</keyword>
<dbReference type="FunFam" id="3.40.50.2000:FF:000107">
    <property type="entry name" value="Glycosyltransferase"/>
    <property type="match status" value="1"/>
</dbReference>
<reference evidence="6" key="3">
    <citation type="submission" date="2018-08" db="UniProtKB">
        <authorList>
            <consortium name="EnsemblPlants"/>
        </authorList>
    </citation>
    <scope>IDENTIFICATION</scope>
    <source>
        <strain evidence="6">cv. Bd21</strain>
    </source>
</reference>
<dbReference type="PROSITE" id="PS00375">
    <property type="entry name" value="UDPGT"/>
    <property type="match status" value="1"/>
</dbReference>
<name>I1HLZ1_BRADI</name>
<keyword evidence="7" id="KW-1185">Reference proteome</keyword>
<dbReference type="Gene3D" id="3.40.50.2000">
    <property type="entry name" value="Glycogen Phosphorylase B"/>
    <property type="match status" value="2"/>
</dbReference>
<protein>
    <recommendedName>
        <fullName evidence="4">Glycosyltransferase</fullName>
        <ecNumber evidence="4">2.4.1.-</ecNumber>
    </recommendedName>
</protein>
<keyword evidence="3" id="KW-0328">Glycosyltransferase</keyword>
<dbReference type="Pfam" id="PF00201">
    <property type="entry name" value="UDPGT"/>
    <property type="match status" value="1"/>
</dbReference>
<dbReference type="EnsemblPlants" id="KQK07569">
    <property type="protein sequence ID" value="KQK07569"/>
    <property type="gene ID" value="BRADI_2g36297v3"/>
</dbReference>
<gene>
    <name evidence="6" type="primary">LOC100842332</name>
    <name evidence="5" type="ORF">BRADI_2g36297v3</name>
</gene>
<dbReference type="CDD" id="cd03784">
    <property type="entry name" value="GT1_Gtf-like"/>
    <property type="match status" value="1"/>
</dbReference>
<reference evidence="5 6" key="1">
    <citation type="journal article" date="2010" name="Nature">
        <title>Genome sequencing and analysis of the model grass Brachypodium distachyon.</title>
        <authorList>
            <consortium name="International Brachypodium Initiative"/>
        </authorList>
    </citation>
    <scope>NUCLEOTIDE SEQUENCE [LARGE SCALE GENOMIC DNA]</scope>
    <source>
        <strain evidence="5">Bd21</strain>
        <strain evidence="6">cv. Bd21</strain>
    </source>
</reference>
<evidence type="ECO:0000313" key="7">
    <source>
        <dbReference type="Proteomes" id="UP000008810"/>
    </source>
</evidence>
<dbReference type="OrthoDB" id="5835829at2759"/>
<dbReference type="EC" id="2.4.1.-" evidence="4"/>
<dbReference type="Proteomes" id="UP000008810">
    <property type="component" value="Chromosome 2"/>
</dbReference>
<dbReference type="SUPFAM" id="SSF53756">
    <property type="entry name" value="UDP-Glycosyltransferase/glycogen phosphorylase"/>
    <property type="match status" value="1"/>
</dbReference>
<dbReference type="EMBL" id="CM000881">
    <property type="protein sequence ID" value="KQK07569.1"/>
    <property type="molecule type" value="Genomic_DNA"/>
</dbReference>
<comment type="similarity">
    <text evidence="1 3">Belongs to the UDP-glycosyltransferase family.</text>
</comment>
<organism evidence="5">
    <name type="scientific">Brachypodium distachyon</name>
    <name type="common">Purple false brome</name>
    <name type="synonym">Trachynia distachya</name>
    <dbReference type="NCBI Taxonomy" id="15368"/>
    <lineage>
        <taxon>Eukaryota</taxon>
        <taxon>Viridiplantae</taxon>
        <taxon>Streptophyta</taxon>
        <taxon>Embryophyta</taxon>
        <taxon>Tracheophyta</taxon>
        <taxon>Spermatophyta</taxon>
        <taxon>Magnoliopsida</taxon>
        <taxon>Liliopsida</taxon>
        <taxon>Poales</taxon>
        <taxon>Poaceae</taxon>
        <taxon>BOP clade</taxon>
        <taxon>Pooideae</taxon>
        <taxon>Stipodae</taxon>
        <taxon>Brachypodieae</taxon>
        <taxon>Brachypodium</taxon>
    </lineage>
</organism>
<dbReference type="OMA" id="CAFHEPA"/>